<evidence type="ECO:0000313" key="3">
    <source>
        <dbReference type="Proteomes" id="UP001165060"/>
    </source>
</evidence>
<protein>
    <recommendedName>
        <fullName evidence="1">Fungal lipase-type domain-containing protein</fullName>
    </recommendedName>
</protein>
<dbReference type="SUPFAM" id="SSF53474">
    <property type="entry name" value="alpha/beta-Hydrolases"/>
    <property type="match status" value="1"/>
</dbReference>
<reference evidence="2 3" key="1">
    <citation type="journal article" date="2023" name="Commun. Biol.">
        <title>Genome analysis of Parmales, the sister group of diatoms, reveals the evolutionary specialization of diatoms from phago-mixotrophs to photoautotrophs.</title>
        <authorList>
            <person name="Ban H."/>
            <person name="Sato S."/>
            <person name="Yoshikawa S."/>
            <person name="Yamada K."/>
            <person name="Nakamura Y."/>
            <person name="Ichinomiya M."/>
            <person name="Sato N."/>
            <person name="Blanc-Mathieu R."/>
            <person name="Endo H."/>
            <person name="Kuwata A."/>
            <person name="Ogata H."/>
        </authorList>
    </citation>
    <scope>NUCLEOTIDE SEQUENCE [LARGE SCALE GENOMIC DNA]</scope>
</reference>
<dbReference type="EMBL" id="BRYB01000288">
    <property type="protein sequence ID" value="GMI27011.1"/>
    <property type="molecule type" value="Genomic_DNA"/>
</dbReference>
<keyword evidence="3" id="KW-1185">Reference proteome</keyword>
<dbReference type="Proteomes" id="UP001165060">
    <property type="component" value="Unassembled WGS sequence"/>
</dbReference>
<accession>A0ABQ6MJE2</accession>
<comment type="caution">
    <text evidence="2">The sequence shown here is derived from an EMBL/GenBank/DDBJ whole genome shotgun (WGS) entry which is preliminary data.</text>
</comment>
<proteinExistence type="predicted"/>
<dbReference type="InterPro" id="IPR051218">
    <property type="entry name" value="Sec_MonoDiacylglyc_Lipase"/>
</dbReference>
<name>A0ABQ6MJE2_9STRA</name>
<dbReference type="CDD" id="cd00519">
    <property type="entry name" value="Lipase_3"/>
    <property type="match status" value="1"/>
</dbReference>
<feature type="domain" description="Fungal lipase-type" evidence="1">
    <location>
        <begin position="113"/>
        <end position="250"/>
    </location>
</feature>
<gene>
    <name evidence="2" type="ORF">TeGR_g1224</name>
</gene>
<dbReference type="InterPro" id="IPR029058">
    <property type="entry name" value="AB_hydrolase_fold"/>
</dbReference>
<sequence length="313" mass="33790">MGASETCGGDSPVCCNSNFASVCCPANSACTQGCRDSLLGSCGCIPLRKSEYDEDDAVHRLAYLAASQCHVNEGLNNTWSCNACTQEDYLEEVNLVENKGHAALVGWDGSAVVVALRGSLSAQDWIDDAKNAVLTDYPECEGCRVGLGWYDTCKDMAELTIAAAREVAANHPGAPLIITGHSLGAAVAPLFYAEVAKTELKEQVQFPVYTFGQPRVGNDVYAKWFEGQIEDAGEWYRVVHNNDPVPHLPPPALGFTHMSTEIYYMESGTGPGFYQVCDGSGEDQQCSAGTLVSGNFNDHNEYIDHDIHQCHAF</sequence>
<dbReference type="Gene3D" id="3.40.50.1820">
    <property type="entry name" value="alpha/beta hydrolase"/>
    <property type="match status" value="1"/>
</dbReference>
<evidence type="ECO:0000259" key="1">
    <source>
        <dbReference type="Pfam" id="PF01764"/>
    </source>
</evidence>
<dbReference type="InterPro" id="IPR002921">
    <property type="entry name" value="Fungal_lipase-type"/>
</dbReference>
<dbReference type="PANTHER" id="PTHR45856:SF25">
    <property type="entry name" value="FUNGAL LIPASE-LIKE DOMAIN-CONTAINING PROTEIN"/>
    <property type="match status" value="1"/>
</dbReference>
<dbReference type="PANTHER" id="PTHR45856">
    <property type="entry name" value="ALPHA/BETA-HYDROLASES SUPERFAMILY PROTEIN"/>
    <property type="match status" value="1"/>
</dbReference>
<evidence type="ECO:0000313" key="2">
    <source>
        <dbReference type="EMBL" id="GMI27011.1"/>
    </source>
</evidence>
<organism evidence="2 3">
    <name type="scientific">Tetraparma gracilis</name>
    <dbReference type="NCBI Taxonomy" id="2962635"/>
    <lineage>
        <taxon>Eukaryota</taxon>
        <taxon>Sar</taxon>
        <taxon>Stramenopiles</taxon>
        <taxon>Ochrophyta</taxon>
        <taxon>Bolidophyceae</taxon>
        <taxon>Parmales</taxon>
        <taxon>Triparmaceae</taxon>
        <taxon>Tetraparma</taxon>
    </lineage>
</organism>
<dbReference type="Pfam" id="PF01764">
    <property type="entry name" value="Lipase_3"/>
    <property type="match status" value="1"/>
</dbReference>